<dbReference type="InterPro" id="IPR004276">
    <property type="entry name" value="GlycoTrans_28_N"/>
</dbReference>
<evidence type="ECO:0000256" key="5">
    <source>
        <dbReference type="ARBA" id="ARBA00022960"/>
    </source>
</evidence>
<name>A0A955I0K8_9BACT</name>
<keyword evidence="3 10" id="KW-0328">Glycosyltransferase</keyword>
<evidence type="ECO:0000256" key="1">
    <source>
        <dbReference type="ARBA" id="ARBA00022475"/>
    </source>
</evidence>
<sequence length="402" mass="44892">MNRKRLKEKILFTGGGSGGHVSAATAIISGIRSQYEMNLDQILYIGSDLTMEGESDGKTKGKSHEEKILSTTDIPYRSIRAGKLQRYLSFRSFKLLFGILGGFIDSWKVISEFQPDRVVSTGGYVTVPICIVAKIRGIPVYIHEQTAVVGLTNKIVGKFAKRIYISFISSASFFPRERTLHTGNAVRPEIFNTTGEGPAQQAIRKMLPNSKKYPIVLIAGGGQGSHLLNITVRQMLTYLTEEFQVVLQTGDNQVHKDHEILWKDRLKLPADKQDRFFPVKFITAEEIGNVFSNTNIFVGRSGANFTYEMGVLQIPSILIPIPWVTHNEQMRNAQALEETGLARIIPEGELTAERLFNELRRLSSIINKGTLKIDEEKLHTSFPINAVSTIINDLTLNSEPVL</sequence>
<evidence type="ECO:0000256" key="3">
    <source>
        <dbReference type="ARBA" id="ARBA00022676"/>
    </source>
</evidence>
<comment type="similarity">
    <text evidence="10">Belongs to the glycosyltransferase 28 family. MurG subfamily.</text>
</comment>
<dbReference type="GO" id="GO:0008360">
    <property type="term" value="P:regulation of cell shape"/>
    <property type="evidence" value="ECO:0007669"/>
    <property type="project" value="UniProtKB-KW"/>
</dbReference>
<dbReference type="CDD" id="cd03785">
    <property type="entry name" value="GT28_MurG"/>
    <property type="match status" value="1"/>
</dbReference>
<feature type="binding site" evidence="10">
    <location>
        <begin position="17"/>
        <end position="19"/>
    </location>
    <ligand>
        <name>UDP-N-acetyl-alpha-D-glucosamine</name>
        <dbReference type="ChEBI" id="CHEBI:57705"/>
    </ligand>
</feature>
<dbReference type="GO" id="GO:0051301">
    <property type="term" value="P:cell division"/>
    <property type="evidence" value="ECO:0007669"/>
    <property type="project" value="UniProtKB-KW"/>
</dbReference>
<evidence type="ECO:0000256" key="10">
    <source>
        <dbReference type="HAMAP-Rule" id="MF_00033"/>
    </source>
</evidence>
<evidence type="ECO:0000259" key="11">
    <source>
        <dbReference type="Pfam" id="PF03033"/>
    </source>
</evidence>
<dbReference type="Pfam" id="PF03033">
    <property type="entry name" value="Glyco_transf_28"/>
    <property type="match status" value="1"/>
</dbReference>
<keyword evidence="5 10" id="KW-0133">Cell shape</keyword>
<dbReference type="HAMAP" id="MF_00033">
    <property type="entry name" value="MurG"/>
    <property type="match status" value="1"/>
</dbReference>
<gene>
    <name evidence="10" type="primary">murG</name>
    <name evidence="13" type="ORF">KC685_02500</name>
</gene>
<dbReference type="InterPro" id="IPR006009">
    <property type="entry name" value="GlcNAc_MurG"/>
</dbReference>
<dbReference type="GO" id="GO:0005975">
    <property type="term" value="P:carbohydrate metabolic process"/>
    <property type="evidence" value="ECO:0007669"/>
    <property type="project" value="InterPro"/>
</dbReference>
<evidence type="ECO:0000256" key="6">
    <source>
        <dbReference type="ARBA" id="ARBA00022984"/>
    </source>
</evidence>
<dbReference type="GO" id="GO:0071555">
    <property type="term" value="P:cell wall organization"/>
    <property type="evidence" value="ECO:0007669"/>
    <property type="project" value="UniProtKB-KW"/>
</dbReference>
<keyword evidence="4 10" id="KW-0808">Transferase</keyword>
<keyword evidence="7 10" id="KW-0472">Membrane</keyword>
<dbReference type="Proteomes" id="UP000741282">
    <property type="component" value="Unassembled WGS sequence"/>
</dbReference>
<comment type="catalytic activity">
    <reaction evidence="10">
        <text>di-trans,octa-cis-undecaprenyl diphospho-N-acetyl-alpha-D-muramoyl-L-alanyl-D-glutamyl-meso-2,6-diaminopimeloyl-D-alanyl-D-alanine + UDP-N-acetyl-alpha-D-glucosamine = di-trans,octa-cis-undecaprenyl diphospho-[N-acetyl-alpha-D-glucosaminyl-(1-&gt;4)]-N-acetyl-alpha-D-muramoyl-L-alanyl-D-glutamyl-meso-2,6-diaminopimeloyl-D-alanyl-D-alanine + UDP + H(+)</text>
        <dbReference type="Rhea" id="RHEA:31227"/>
        <dbReference type="ChEBI" id="CHEBI:15378"/>
        <dbReference type="ChEBI" id="CHEBI:57705"/>
        <dbReference type="ChEBI" id="CHEBI:58223"/>
        <dbReference type="ChEBI" id="CHEBI:61387"/>
        <dbReference type="ChEBI" id="CHEBI:61388"/>
        <dbReference type="EC" id="2.4.1.227"/>
    </reaction>
</comment>
<feature type="binding site" evidence="10">
    <location>
        <position position="187"/>
    </location>
    <ligand>
        <name>UDP-N-acetyl-alpha-D-glucosamine</name>
        <dbReference type="ChEBI" id="CHEBI:57705"/>
    </ligand>
</feature>
<keyword evidence="6 10" id="KW-0573">Peptidoglycan synthesis</keyword>
<dbReference type="GO" id="GO:0005886">
    <property type="term" value="C:plasma membrane"/>
    <property type="evidence" value="ECO:0007669"/>
    <property type="project" value="UniProtKB-SubCell"/>
</dbReference>
<dbReference type="GO" id="GO:0050511">
    <property type="term" value="F:undecaprenyldiphospho-muramoylpentapeptide beta-N-acetylglucosaminyltransferase activity"/>
    <property type="evidence" value="ECO:0007669"/>
    <property type="project" value="UniProtKB-UniRule"/>
</dbReference>
<dbReference type="GO" id="GO:0009252">
    <property type="term" value="P:peptidoglycan biosynthetic process"/>
    <property type="evidence" value="ECO:0007669"/>
    <property type="project" value="UniProtKB-UniRule"/>
</dbReference>
<evidence type="ECO:0000259" key="12">
    <source>
        <dbReference type="Pfam" id="PF04101"/>
    </source>
</evidence>
<evidence type="ECO:0000256" key="8">
    <source>
        <dbReference type="ARBA" id="ARBA00023306"/>
    </source>
</evidence>
<comment type="subcellular location">
    <subcellularLocation>
        <location evidence="10">Cell membrane</location>
        <topology evidence="10">Peripheral membrane protein</topology>
        <orientation evidence="10">Cytoplasmic side</orientation>
    </subcellularLocation>
</comment>
<proteinExistence type="inferred from homology"/>
<evidence type="ECO:0000256" key="7">
    <source>
        <dbReference type="ARBA" id="ARBA00023136"/>
    </source>
</evidence>
<evidence type="ECO:0000256" key="2">
    <source>
        <dbReference type="ARBA" id="ARBA00022618"/>
    </source>
</evidence>
<dbReference type="PANTHER" id="PTHR21015">
    <property type="entry name" value="UDP-N-ACETYLGLUCOSAMINE--N-ACETYLMURAMYL-(PENTAPEPTIDE) PYROPHOSPHORYL-UNDECAPRENOL N-ACETYLGLUCOSAMINE TRANSFERASE 1"/>
    <property type="match status" value="1"/>
</dbReference>
<keyword evidence="9 10" id="KW-0961">Cell wall biogenesis/degradation</keyword>
<dbReference type="EMBL" id="JAGQLN010000007">
    <property type="protein sequence ID" value="MCA9376765.1"/>
    <property type="molecule type" value="Genomic_DNA"/>
</dbReference>
<evidence type="ECO:0000313" key="13">
    <source>
        <dbReference type="EMBL" id="MCA9376765.1"/>
    </source>
</evidence>
<comment type="function">
    <text evidence="10">Cell wall formation. Catalyzes the transfer of a GlcNAc subunit on undecaprenyl-pyrophosphoryl-MurNAc-pentapeptide (lipid intermediate I) to form undecaprenyl-pyrophosphoryl-MurNAc-(pentapeptide)GlcNAc (lipid intermediate II).</text>
</comment>
<dbReference type="SUPFAM" id="SSF53756">
    <property type="entry name" value="UDP-Glycosyltransferase/glycogen phosphorylase"/>
    <property type="match status" value="1"/>
</dbReference>
<evidence type="ECO:0000313" key="14">
    <source>
        <dbReference type="Proteomes" id="UP000741282"/>
    </source>
</evidence>
<comment type="caution">
    <text evidence="13">The sequence shown here is derived from an EMBL/GenBank/DDBJ whole genome shotgun (WGS) entry which is preliminary data.</text>
</comment>
<feature type="binding site" evidence="10">
    <location>
        <position position="329"/>
    </location>
    <ligand>
        <name>UDP-N-acetyl-alpha-D-glucosamine</name>
        <dbReference type="ChEBI" id="CHEBI:57705"/>
    </ligand>
</feature>
<dbReference type="Pfam" id="PF04101">
    <property type="entry name" value="Glyco_tran_28_C"/>
    <property type="match status" value="1"/>
</dbReference>
<feature type="domain" description="Glycosyltransferase family 28 N-terminal" evidence="11">
    <location>
        <begin position="10"/>
        <end position="165"/>
    </location>
</feature>
<keyword evidence="1 10" id="KW-1003">Cell membrane</keyword>
<dbReference type="PANTHER" id="PTHR21015:SF22">
    <property type="entry name" value="GLYCOSYLTRANSFERASE"/>
    <property type="match status" value="1"/>
</dbReference>
<dbReference type="AlphaFoldDB" id="A0A955I0K8"/>
<dbReference type="Gene3D" id="3.40.50.2000">
    <property type="entry name" value="Glycogen Phosphorylase B"/>
    <property type="match status" value="2"/>
</dbReference>
<keyword evidence="2 10" id="KW-0132">Cell division</keyword>
<organism evidence="13 14">
    <name type="scientific">Candidatus Dojkabacteria bacterium</name>
    <dbReference type="NCBI Taxonomy" id="2099670"/>
    <lineage>
        <taxon>Bacteria</taxon>
        <taxon>Candidatus Dojkabacteria</taxon>
    </lineage>
</organism>
<dbReference type="EC" id="2.4.1.227" evidence="10"/>
<accession>A0A955I0K8</accession>
<evidence type="ECO:0000256" key="4">
    <source>
        <dbReference type="ARBA" id="ARBA00022679"/>
    </source>
</evidence>
<reference evidence="13" key="1">
    <citation type="submission" date="2020-04" db="EMBL/GenBank/DDBJ databases">
        <authorList>
            <person name="Zhang T."/>
        </authorList>
    </citation>
    <scope>NUCLEOTIDE SEQUENCE</scope>
    <source>
        <strain evidence="13">HKST-UBA17</strain>
    </source>
</reference>
<reference evidence="13" key="2">
    <citation type="journal article" date="2021" name="Microbiome">
        <title>Successional dynamics and alternative stable states in a saline activated sludge microbial community over 9 years.</title>
        <authorList>
            <person name="Wang Y."/>
            <person name="Ye J."/>
            <person name="Ju F."/>
            <person name="Liu L."/>
            <person name="Boyd J.A."/>
            <person name="Deng Y."/>
            <person name="Parks D.H."/>
            <person name="Jiang X."/>
            <person name="Yin X."/>
            <person name="Woodcroft B.J."/>
            <person name="Tyson G.W."/>
            <person name="Hugenholtz P."/>
            <person name="Polz M.F."/>
            <person name="Zhang T."/>
        </authorList>
    </citation>
    <scope>NUCLEOTIDE SEQUENCE</scope>
    <source>
        <strain evidence="13">HKST-UBA17</strain>
    </source>
</reference>
<dbReference type="InterPro" id="IPR007235">
    <property type="entry name" value="Glyco_trans_28_C"/>
</dbReference>
<comment type="caution">
    <text evidence="10">Lacks conserved residue(s) required for the propagation of feature annotation.</text>
</comment>
<protein>
    <recommendedName>
        <fullName evidence="10">UDP-N-acetylglucosamine--N-acetylmuramyl-(pentapeptide) pyrophosphoryl-undecaprenol N-acetylglucosamine transferase</fullName>
        <ecNumber evidence="10">2.4.1.227</ecNumber>
    </recommendedName>
    <alternativeName>
        <fullName evidence="10">Undecaprenyl-PP-MurNAc-pentapeptide-UDPGlcNAc GlcNAc transferase</fullName>
    </alternativeName>
</protein>
<evidence type="ECO:0000256" key="9">
    <source>
        <dbReference type="ARBA" id="ARBA00023316"/>
    </source>
</evidence>
<keyword evidence="8 10" id="KW-0131">Cell cycle</keyword>
<feature type="domain" description="Glycosyl transferase family 28 C-terminal" evidence="12">
    <location>
        <begin position="215"/>
        <end position="364"/>
    </location>
</feature>
<comment type="pathway">
    <text evidence="10">Cell wall biogenesis; peptidoglycan biosynthesis.</text>
</comment>